<dbReference type="InterPro" id="IPR019453">
    <property type="entry name" value="VPS39/TGFA1_Znf"/>
</dbReference>
<sequence>MRYGHYLFDNGSYEESLEQFLASQVDITYVLSLYPSINLPKGLSIAEPDKMLDLTDASLSRVSSDASDEIESLPSKLQESDDRSLLEVRKMSHNALMPLVKYLQKKRYGIIERATAEVTEEVVSDAVHGSMTSDPFRPKISNKKQSHNHISSVARELATILDTALIQALVLTGQTSAALELLKGPNYCDLKICEEFLKERNNYISLLELYKCNEMHSEALELLHELVEESNTELTQKFKPDMIIDYLKPLCRSDPMLVLEFSMHVLESRPTETIELFLSGNVPADLVNSYLKQHAPTMQSTYLELMLSMSENGINTNLQSELVQIYLSEVVEWYKDLKEQQKWDEKTYSPTRKKLLSALEGISGYNAESLLKRLPTDALFEERSVLLGKMNQHQLALSLYVHKLHLPELALAYCDRVYETGLHQPSKSSANIYLTLLQIYLNPRRTTKEAEQKILNPMPYPNSNSLKINSTKAKGGRGSKKIAEIGVADDIRISPSGTDNGRSDGDGEEMTEGGGGPIMLTEALDLLSQKWDRINGAQALRLLPRETKLQNLLPFLEPLLRKSSEGRRNYSVIKSLRFSENLQVKEELHKHQSTVVKVDGDSACSLCHKKIGSSVFAVYPNGKTLVHFVCFRDSQSIKASTRGAPARKRT</sequence>
<reference evidence="4" key="2">
    <citation type="submission" date="2023-04" db="EMBL/GenBank/DDBJ databases">
        <authorList>
            <person name="Bruccoleri R.E."/>
            <person name="Oakeley E.J."/>
            <person name="Faust A.-M."/>
            <person name="Dessus-Babus S."/>
            <person name="Altorfer M."/>
            <person name="Burckhardt D."/>
            <person name="Oertli M."/>
            <person name="Naumann U."/>
            <person name="Petersen F."/>
            <person name="Wong J."/>
        </authorList>
    </citation>
    <scope>NUCLEOTIDE SEQUENCE</scope>
    <source>
        <strain evidence="4">GSM-AAB239-AS_SAM_17_03QT</strain>
        <tissue evidence="4">Leaf</tissue>
    </source>
</reference>
<gene>
    <name evidence="4" type="ORF">M6B38_337630</name>
</gene>
<feature type="compositionally biased region" description="Polar residues" evidence="1">
    <location>
        <begin position="461"/>
        <end position="472"/>
    </location>
</feature>
<feature type="region of interest" description="Disordered" evidence="1">
    <location>
        <begin position="493"/>
        <end position="513"/>
    </location>
</feature>
<proteinExistence type="predicted"/>
<dbReference type="EMBL" id="JANAVB010014727">
    <property type="protein sequence ID" value="KAJ6834077.1"/>
    <property type="molecule type" value="Genomic_DNA"/>
</dbReference>
<dbReference type="Pfam" id="PF10366">
    <property type="entry name" value="Vps39_1"/>
    <property type="match status" value="1"/>
</dbReference>
<dbReference type="AlphaFoldDB" id="A0AAX6H0J3"/>
<dbReference type="PANTHER" id="PTHR12894:SF27">
    <property type="entry name" value="TRANSFORMING GROWTH FACTOR-BETA RECEPTOR-ASSOCIATED PROTEIN 1"/>
    <property type="match status" value="1"/>
</dbReference>
<feature type="domain" description="Vacuolar sorting protein 39/Transforming growth factor beta receptor-associated zinc finger" evidence="3">
    <location>
        <begin position="593"/>
        <end position="633"/>
    </location>
</feature>
<dbReference type="InterPro" id="IPR019452">
    <property type="entry name" value="VPS39/TGF_beta_rcpt-assoc_1"/>
</dbReference>
<accession>A0AAX6H0J3</accession>
<dbReference type="Proteomes" id="UP001140949">
    <property type="component" value="Unassembled WGS sequence"/>
</dbReference>
<dbReference type="GO" id="GO:0006914">
    <property type="term" value="P:autophagy"/>
    <property type="evidence" value="ECO:0007669"/>
    <property type="project" value="TreeGrafter"/>
</dbReference>
<dbReference type="InterPro" id="IPR032914">
    <property type="entry name" value="Vam6/VPS39/TRAP1"/>
</dbReference>
<reference evidence="4" key="1">
    <citation type="journal article" date="2023" name="GigaByte">
        <title>Genome assembly of the bearded iris, Iris pallida Lam.</title>
        <authorList>
            <person name="Bruccoleri R.E."/>
            <person name="Oakeley E.J."/>
            <person name="Faust A.M.E."/>
            <person name="Altorfer M."/>
            <person name="Dessus-Babus S."/>
            <person name="Burckhardt D."/>
            <person name="Oertli M."/>
            <person name="Naumann U."/>
            <person name="Petersen F."/>
            <person name="Wong J."/>
        </authorList>
    </citation>
    <scope>NUCLEOTIDE SEQUENCE</scope>
    <source>
        <strain evidence="4">GSM-AAB239-AS_SAM_17_03QT</strain>
    </source>
</reference>
<feature type="region of interest" description="Disordered" evidence="1">
    <location>
        <begin position="456"/>
        <end position="476"/>
    </location>
</feature>
<keyword evidence="5" id="KW-1185">Reference proteome</keyword>
<evidence type="ECO:0000259" key="3">
    <source>
        <dbReference type="Pfam" id="PF10367"/>
    </source>
</evidence>
<dbReference type="PANTHER" id="PTHR12894">
    <property type="entry name" value="CNH DOMAIN CONTAINING"/>
    <property type="match status" value="1"/>
</dbReference>
<dbReference type="GO" id="GO:0034058">
    <property type="term" value="P:endosomal vesicle fusion"/>
    <property type="evidence" value="ECO:0007669"/>
    <property type="project" value="TreeGrafter"/>
</dbReference>
<name>A0AAX6H0J3_IRIPA</name>
<comment type="caution">
    <text evidence="4">The sequence shown here is derived from an EMBL/GenBank/DDBJ whole genome shotgun (WGS) entry which is preliminary data.</text>
</comment>
<evidence type="ECO:0000256" key="1">
    <source>
        <dbReference type="SAM" id="MobiDB-lite"/>
    </source>
</evidence>
<organism evidence="4 5">
    <name type="scientific">Iris pallida</name>
    <name type="common">Sweet iris</name>
    <dbReference type="NCBI Taxonomy" id="29817"/>
    <lineage>
        <taxon>Eukaryota</taxon>
        <taxon>Viridiplantae</taxon>
        <taxon>Streptophyta</taxon>
        <taxon>Embryophyta</taxon>
        <taxon>Tracheophyta</taxon>
        <taxon>Spermatophyta</taxon>
        <taxon>Magnoliopsida</taxon>
        <taxon>Liliopsida</taxon>
        <taxon>Asparagales</taxon>
        <taxon>Iridaceae</taxon>
        <taxon>Iridoideae</taxon>
        <taxon>Irideae</taxon>
        <taxon>Iris</taxon>
    </lineage>
</organism>
<feature type="domain" description="Vacuolar sorting protein 39/Transforming growth factor beta receptor-associated" evidence="2">
    <location>
        <begin position="161"/>
        <end position="266"/>
    </location>
</feature>
<protein>
    <submittedName>
        <fullName evidence="4">Vam6/Vps39-like protein</fullName>
    </submittedName>
</protein>
<dbReference type="GO" id="GO:0005737">
    <property type="term" value="C:cytoplasm"/>
    <property type="evidence" value="ECO:0007669"/>
    <property type="project" value="TreeGrafter"/>
</dbReference>
<evidence type="ECO:0000313" key="5">
    <source>
        <dbReference type="Proteomes" id="UP001140949"/>
    </source>
</evidence>
<dbReference type="GO" id="GO:0016020">
    <property type="term" value="C:membrane"/>
    <property type="evidence" value="ECO:0007669"/>
    <property type="project" value="TreeGrafter"/>
</dbReference>
<evidence type="ECO:0000313" key="4">
    <source>
        <dbReference type="EMBL" id="KAJ6834077.1"/>
    </source>
</evidence>
<evidence type="ECO:0000259" key="2">
    <source>
        <dbReference type="Pfam" id="PF10366"/>
    </source>
</evidence>
<dbReference type="Pfam" id="PF10367">
    <property type="entry name" value="zf-Vps39_C"/>
    <property type="match status" value="1"/>
</dbReference>